<dbReference type="RefSeq" id="WP_147666311.1">
    <property type="nucleotide sequence ID" value="NZ_VDUW01000003.1"/>
</dbReference>
<keyword evidence="1" id="KW-1133">Transmembrane helix</keyword>
<reference evidence="2 3" key="1">
    <citation type="submission" date="2019-06" db="EMBL/GenBank/DDBJ databases">
        <title>Cerasibacillus sp. nov., isolated from maize field.</title>
        <authorList>
            <person name="Lin S.-Y."/>
            <person name="Tsai C.-F."/>
            <person name="Young C.-C."/>
        </authorList>
    </citation>
    <scope>NUCLEOTIDE SEQUENCE [LARGE SCALE GENOMIC DNA]</scope>
    <source>
        <strain evidence="2 3">CC-CFT480</strain>
    </source>
</reference>
<sequence length="79" mass="8322">MYFNLYDVAFVPLITGLVQVFKVAGLPKKFLPLVSLLLGIGGGVFYISPGDLKGGIIIGIVLGLSASGLYSGTKNMMEK</sequence>
<feature type="transmembrane region" description="Helical" evidence="1">
    <location>
        <begin position="30"/>
        <end position="48"/>
    </location>
</feature>
<evidence type="ECO:0000313" key="2">
    <source>
        <dbReference type="EMBL" id="TXL65641.1"/>
    </source>
</evidence>
<feature type="transmembrane region" description="Helical" evidence="1">
    <location>
        <begin position="54"/>
        <end position="73"/>
    </location>
</feature>
<gene>
    <name evidence="2" type="ORF">FHP05_05830</name>
</gene>
<organism evidence="2 3">
    <name type="scientific">Cerasibacillus terrae</name>
    <dbReference type="NCBI Taxonomy" id="2498845"/>
    <lineage>
        <taxon>Bacteria</taxon>
        <taxon>Bacillati</taxon>
        <taxon>Bacillota</taxon>
        <taxon>Bacilli</taxon>
        <taxon>Bacillales</taxon>
        <taxon>Bacillaceae</taxon>
        <taxon>Cerasibacillus</taxon>
    </lineage>
</organism>
<keyword evidence="1" id="KW-0812">Transmembrane</keyword>
<evidence type="ECO:0000313" key="3">
    <source>
        <dbReference type="Proteomes" id="UP000321574"/>
    </source>
</evidence>
<dbReference type="Proteomes" id="UP000321574">
    <property type="component" value="Unassembled WGS sequence"/>
</dbReference>
<dbReference type="OrthoDB" id="1730036at2"/>
<dbReference type="EMBL" id="VDUW01000003">
    <property type="protein sequence ID" value="TXL65641.1"/>
    <property type="molecule type" value="Genomic_DNA"/>
</dbReference>
<proteinExistence type="predicted"/>
<keyword evidence="1" id="KW-0472">Membrane</keyword>
<protein>
    <recommendedName>
        <fullName evidence="4">Holin</fullName>
    </recommendedName>
</protein>
<keyword evidence="3" id="KW-1185">Reference proteome</keyword>
<accession>A0A5C8NXB2</accession>
<name>A0A5C8NXB2_9BACI</name>
<dbReference type="AlphaFoldDB" id="A0A5C8NXB2"/>
<comment type="caution">
    <text evidence="2">The sequence shown here is derived from an EMBL/GenBank/DDBJ whole genome shotgun (WGS) entry which is preliminary data.</text>
</comment>
<evidence type="ECO:0000256" key="1">
    <source>
        <dbReference type="SAM" id="Phobius"/>
    </source>
</evidence>
<evidence type="ECO:0008006" key="4">
    <source>
        <dbReference type="Google" id="ProtNLM"/>
    </source>
</evidence>